<keyword evidence="2" id="KW-0238">DNA-binding</keyword>
<evidence type="ECO:0000256" key="3">
    <source>
        <dbReference type="ARBA" id="ARBA00023163"/>
    </source>
</evidence>
<reference evidence="5 6" key="1">
    <citation type="submission" date="2017-03" db="EMBL/GenBank/DDBJ databases">
        <title>Genome Sequence of Roseovarius mucosus strain SMR3 Isolated from a culture of the Diatom Skeletonema marinoi.</title>
        <authorList>
            <person name="Topel M."/>
            <person name="Pinder M."/>
            <person name="Johansson O.N."/>
            <person name="Kourtchenko O."/>
            <person name="Godhe A."/>
            <person name="Clarke A.K."/>
        </authorList>
    </citation>
    <scope>NUCLEOTIDE SEQUENCE [LARGE SCALE GENOMIC DNA]</scope>
    <source>
        <strain evidence="5 6">SMR3</strain>
    </source>
</reference>
<dbReference type="Proteomes" id="UP000192273">
    <property type="component" value="Chromosome"/>
</dbReference>
<dbReference type="Pfam" id="PF12852">
    <property type="entry name" value="Cupin_6"/>
    <property type="match status" value="1"/>
</dbReference>
<protein>
    <submittedName>
        <fullName evidence="5">RCS-specific HTH-type transcriptional activator RclR</fullName>
    </submittedName>
</protein>
<dbReference type="AlphaFoldDB" id="A0A1V0RMS9"/>
<accession>A0A1V0RMS9</accession>
<dbReference type="PROSITE" id="PS01124">
    <property type="entry name" value="HTH_ARAC_FAMILY_2"/>
    <property type="match status" value="1"/>
</dbReference>
<dbReference type="InterPro" id="IPR050204">
    <property type="entry name" value="AraC_XylS_family_regulators"/>
</dbReference>
<dbReference type="InterPro" id="IPR009057">
    <property type="entry name" value="Homeodomain-like_sf"/>
</dbReference>
<dbReference type="GO" id="GO:0003700">
    <property type="term" value="F:DNA-binding transcription factor activity"/>
    <property type="evidence" value="ECO:0007669"/>
    <property type="project" value="InterPro"/>
</dbReference>
<keyword evidence="3" id="KW-0804">Transcription</keyword>
<keyword evidence="6" id="KW-1185">Reference proteome</keyword>
<name>A0A1V0RMS9_9RHOB</name>
<dbReference type="Gene3D" id="1.10.10.60">
    <property type="entry name" value="Homeodomain-like"/>
    <property type="match status" value="1"/>
</dbReference>
<sequence>MTVDVPNFVSDRPILRQDRLSSLMSALRPVATPCAADDPRAALVLTPTLLVLFTRPPNTPEPDALVATRLECALPLAQVLHGSPARLAVARENCPGLAALADVLVAEAQSGRCGSQLAMARLFEAMLVLVLRRAIDAGPPDPGLLAGLSHPRLHRALIAIHAAPARPWTVEMLSAEAGMSRSRFMADFSDCLGTSPLAYVTRWRLGLAHIALIQGASIPVAARSVGYGTTAGFRRAWLRHFGDIPLAAVGSGPAEHPIL</sequence>
<proteinExistence type="predicted"/>
<evidence type="ECO:0000259" key="4">
    <source>
        <dbReference type="PROSITE" id="PS01124"/>
    </source>
</evidence>
<dbReference type="InterPro" id="IPR032783">
    <property type="entry name" value="AraC_lig"/>
</dbReference>
<evidence type="ECO:0000313" key="5">
    <source>
        <dbReference type="EMBL" id="ARE83089.1"/>
    </source>
</evidence>
<evidence type="ECO:0000256" key="1">
    <source>
        <dbReference type="ARBA" id="ARBA00023015"/>
    </source>
</evidence>
<feature type="domain" description="HTH araC/xylS-type" evidence="4">
    <location>
        <begin position="154"/>
        <end position="245"/>
    </location>
</feature>
<evidence type="ECO:0000256" key="2">
    <source>
        <dbReference type="ARBA" id="ARBA00023125"/>
    </source>
</evidence>
<dbReference type="RefSeq" id="WP_198385594.1">
    <property type="nucleotide sequence ID" value="NZ_CP020474.1"/>
</dbReference>
<keyword evidence="1" id="KW-0805">Transcription regulation</keyword>
<dbReference type="PANTHER" id="PTHR46796">
    <property type="entry name" value="HTH-TYPE TRANSCRIPTIONAL ACTIVATOR RHAS-RELATED"/>
    <property type="match status" value="1"/>
</dbReference>
<dbReference type="EMBL" id="CP020474">
    <property type="protein sequence ID" value="ARE83089.1"/>
    <property type="molecule type" value="Genomic_DNA"/>
</dbReference>
<dbReference type="SMART" id="SM00342">
    <property type="entry name" value="HTH_ARAC"/>
    <property type="match status" value="1"/>
</dbReference>
<dbReference type="PANTHER" id="PTHR46796:SF7">
    <property type="entry name" value="ARAC FAMILY TRANSCRIPTIONAL REGULATOR"/>
    <property type="match status" value="1"/>
</dbReference>
<dbReference type="Pfam" id="PF12833">
    <property type="entry name" value="HTH_18"/>
    <property type="match status" value="1"/>
</dbReference>
<dbReference type="InterPro" id="IPR018060">
    <property type="entry name" value="HTH_AraC"/>
</dbReference>
<organism evidence="5 6">
    <name type="scientific">Roseovarius mucosus</name>
    <dbReference type="NCBI Taxonomy" id="215743"/>
    <lineage>
        <taxon>Bacteria</taxon>
        <taxon>Pseudomonadati</taxon>
        <taxon>Pseudomonadota</taxon>
        <taxon>Alphaproteobacteria</taxon>
        <taxon>Rhodobacterales</taxon>
        <taxon>Roseobacteraceae</taxon>
        <taxon>Roseovarius</taxon>
    </lineage>
</organism>
<dbReference type="GO" id="GO:0043565">
    <property type="term" value="F:sequence-specific DNA binding"/>
    <property type="evidence" value="ECO:0007669"/>
    <property type="project" value="InterPro"/>
</dbReference>
<dbReference type="SUPFAM" id="SSF46689">
    <property type="entry name" value="Homeodomain-like"/>
    <property type="match status" value="1"/>
</dbReference>
<dbReference type="KEGG" id="rmm:ROSMUCSMR3_01605"/>
<gene>
    <name evidence="5" type="primary">rclR</name>
    <name evidence="5" type="ORF">ROSMUCSMR3_01605</name>
</gene>
<evidence type="ECO:0000313" key="6">
    <source>
        <dbReference type="Proteomes" id="UP000192273"/>
    </source>
</evidence>